<evidence type="ECO:0000256" key="9">
    <source>
        <dbReference type="ARBA" id="ARBA00023157"/>
    </source>
</evidence>
<evidence type="ECO:0000256" key="10">
    <source>
        <dbReference type="ARBA" id="ARBA00023170"/>
    </source>
</evidence>
<protein>
    <recommendedName>
        <fullName evidence="11">Receptor activity-modifying protein 1</fullName>
    </recommendedName>
</protein>
<evidence type="ECO:0000256" key="6">
    <source>
        <dbReference type="ARBA" id="ARBA00022729"/>
    </source>
</evidence>
<proteinExistence type="inferred from homology"/>
<comment type="similarity">
    <text evidence="2">Belongs to the RAMP family.</text>
</comment>
<keyword evidence="5 14" id="KW-0812">Transmembrane</keyword>
<evidence type="ECO:0000256" key="13">
    <source>
        <dbReference type="ARBA" id="ARBA00049674"/>
    </source>
</evidence>
<evidence type="ECO:0000256" key="2">
    <source>
        <dbReference type="ARBA" id="ARBA00007087"/>
    </source>
</evidence>
<name>A0A091EB15_FUKDA</name>
<evidence type="ECO:0000256" key="1">
    <source>
        <dbReference type="ARBA" id="ARBA00004251"/>
    </source>
</evidence>
<dbReference type="EMBL" id="KN122164">
    <property type="protein sequence ID" value="KFO32461.1"/>
    <property type="molecule type" value="Genomic_DNA"/>
</dbReference>
<dbReference type="PANTHER" id="PTHR14076">
    <property type="entry name" value="RECEPTOR ACTIVITY MODIFYING PROTEIN RAMP"/>
    <property type="match status" value="1"/>
</dbReference>
<evidence type="ECO:0000256" key="8">
    <source>
        <dbReference type="ARBA" id="ARBA00023136"/>
    </source>
</evidence>
<dbReference type="GO" id="GO:0031623">
    <property type="term" value="P:receptor internalization"/>
    <property type="evidence" value="ECO:0007669"/>
    <property type="project" value="TreeGrafter"/>
</dbReference>
<dbReference type="Pfam" id="PF04901">
    <property type="entry name" value="RAMP"/>
    <property type="match status" value="1"/>
</dbReference>
<evidence type="ECO:0000256" key="4">
    <source>
        <dbReference type="ARBA" id="ARBA00022475"/>
    </source>
</evidence>
<evidence type="ECO:0000256" key="5">
    <source>
        <dbReference type="ARBA" id="ARBA00022692"/>
    </source>
</evidence>
<dbReference type="GO" id="GO:0009986">
    <property type="term" value="C:cell surface"/>
    <property type="evidence" value="ECO:0007669"/>
    <property type="project" value="TreeGrafter"/>
</dbReference>
<evidence type="ECO:0000256" key="14">
    <source>
        <dbReference type="SAM" id="Phobius"/>
    </source>
</evidence>
<keyword evidence="6" id="KW-0732">Signal</keyword>
<dbReference type="GO" id="GO:0043235">
    <property type="term" value="C:receptor complex"/>
    <property type="evidence" value="ECO:0007669"/>
    <property type="project" value="TreeGrafter"/>
</dbReference>
<dbReference type="GO" id="GO:0008277">
    <property type="term" value="P:regulation of G protein-coupled receptor signaling pathway"/>
    <property type="evidence" value="ECO:0007669"/>
    <property type="project" value="InterPro"/>
</dbReference>
<organism evidence="15 16">
    <name type="scientific">Fukomys damarensis</name>
    <name type="common">Damaraland mole rat</name>
    <name type="synonym">Cryptomys damarensis</name>
    <dbReference type="NCBI Taxonomy" id="885580"/>
    <lineage>
        <taxon>Eukaryota</taxon>
        <taxon>Metazoa</taxon>
        <taxon>Chordata</taxon>
        <taxon>Craniata</taxon>
        <taxon>Vertebrata</taxon>
        <taxon>Euteleostomi</taxon>
        <taxon>Mammalia</taxon>
        <taxon>Eutheria</taxon>
        <taxon>Euarchontoglires</taxon>
        <taxon>Glires</taxon>
        <taxon>Rodentia</taxon>
        <taxon>Hystricomorpha</taxon>
        <taxon>Bathyergidae</taxon>
        <taxon>Fukomys</taxon>
    </lineage>
</organism>
<dbReference type="eggNOG" id="ENOG502S0TC">
    <property type="taxonomic scope" value="Eukaryota"/>
</dbReference>
<dbReference type="GO" id="GO:0006816">
    <property type="term" value="P:calcium ion transport"/>
    <property type="evidence" value="ECO:0007669"/>
    <property type="project" value="TreeGrafter"/>
</dbReference>
<keyword evidence="8 14" id="KW-0472">Membrane</keyword>
<accession>A0A091EB15</accession>
<keyword evidence="3" id="KW-0813">Transport</keyword>
<dbReference type="PANTHER" id="PTHR14076:SF3">
    <property type="entry name" value="RECEPTOR ACTIVITY-MODIFYING PROTEIN 1"/>
    <property type="match status" value="1"/>
</dbReference>
<evidence type="ECO:0000256" key="3">
    <source>
        <dbReference type="ARBA" id="ARBA00022448"/>
    </source>
</evidence>
<gene>
    <name evidence="15" type="ORF">H920_06160</name>
</gene>
<dbReference type="InterPro" id="IPR006985">
    <property type="entry name" value="RAMP"/>
</dbReference>
<evidence type="ECO:0000256" key="7">
    <source>
        <dbReference type="ARBA" id="ARBA00022989"/>
    </source>
</evidence>
<evidence type="ECO:0000256" key="11">
    <source>
        <dbReference type="ARBA" id="ARBA00041071"/>
    </source>
</evidence>
<sequence length="158" mass="17670">MAPGWAEWAWASGGREQAGDTLVPSVSAHQLFLVTACQDAHYGARIQETCLTRFQEDMEAMGRTLWCDWGKTFGSYRDLTDCTRDVAERLGCFWPNVEVDKFFVAVHQRYFHSCPISGRAVGDPPSTILCPFVVVPITVTLLVTALVVWRSKRTEGIV</sequence>
<comment type="subcellular location">
    <subcellularLocation>
        <location evidence="1">Cell membrane</location>
        <topology evidence="1">Single-pass type I membrane protein</topology>
    </subcellularLocation>
</comment>
<comment type="subunit">
    <text evidence="13">Heterodimer of CALCRL and RAMP1; the interaction induces allosteric modulation of CALCRL function and CGRP1/CALCA and CGRP2/CALCB ligand specificity. Heterodimer of CALCR and RAMP1; interaction forms the AMYR1 receptor complex for amylin/IAPP and CGRP1/CALCA ligands.</text>
</comment>
<comment type="function">
    <text evidence="12">Accessory protein that interacts with and modulates the function of G-protein coupled receptors including calcitonin gene-related peptide type 1 receptor (CALCRL) and calcitonin receptor (CALCR). Required for the transport of CALCRL to the plasma membrane. Together with CALCRL, form the receptor complex for the calcitonin gene-related peptides CGRP1/CALCA and CGRP2/CALCB. Together with CALCR, form the AMYR1 receptor complex for amylin/IAPP and CGRP1/CALCA.</text>
</comment>
<dbReference type="GO" id="GO:0006886">
    <property type="term" value="P:intracellular protein transport"/>
    <property type="evidence" value="ECO:0007669"/>
    <property type="project" value="InterPro"/>
</dbReference>
<dbReference type="GO" id="GO:0032870">
    <property type="term" value="P:cellular response to hormone stimulus"/>
    <property type="evidence" value="ECO:0007669"/>
    <property type="project" value="TreeGrafter"/>
</dbReference>
<dbReference type="GO" id="GO:0005886">
    <property type="term" value="C:plasma membrane"/>
    <property type="evidence" value="ECO:0007669"/>
    <property type="project" value="UniProtKB-SubCell"/>
</dbReference>
<keyword evidence="16" id="KW-1185">Reference proteome</keyword>
<dbReference type="GO" id="GO:0015026">
    <property type="term" value="F:coreceptor activity"/>
    <property type="evidence" value="ECO:0007669"/>
    <property type="project" value="InterPro"/>
</dbReference>
<dbReference type="GO" id="GO:0007186">
    <property type="term" value="P:G protein-coupled receptor signaling pathway"/>
    <property type="evidence" value="ECO:0007669"/>
    <property type="project" value="TreeGrafter"/>
</dbReference>
<evidence type="ECO:0000313" key="16">
    <source>
        <dbReference type="Proteomes" id="UP000028990"/>
    </source>
</evidence>
<keyword evidence="4" id="KW-1003">Cell membrane</keyword>
<feature type="transmembrane region" description="Helical" evidence="14">
    <location>
        <begin position="126"/>
        <end position="149"/>
    </location>
</feature>
<keyword evidence="7 14" id="KW-1133">Transmembrane helix</keyword>
<dbReference type="FunFam" id="1.10.150.510:FF:000002">
    <property type="entry name" value="Receptor activity-modifying protein 1"/>
    <property type="match status" value="1"/>
</dbReference>
<dbReference type="Gene3D" id="1.10.150.510">
    <property type="entry name" value="Receptor activity modifying family"/>
    <property type="match status" value="1"/>
</dbReference>
<dbReference type="Proteomes" id="UP000028990">
    <property type="component" value="Unassembled WGS sequence"/>
</dbReference>
<evidence type="ECO:0000256" key="12">
    <source>
        <dbReference type="ARBA" id="ARBA00049570"/>
    </source>
</evidence>
<dbReference type="AlphaFoldDB" id="A0A091EB15"/>
<dbReference type="STRING" id="885580.ENSFDAP00000007770"/>
<dbReference type="GO" id="GO:0072659">
    <property type="term" value="P:protein localization to plasma membrane"/>
    <property type="evidence" value="ECO:0007669"/>
    <property type="project" value="TreeGrafter"/>
</dbReference>
<keyword evidence="9" id="KW-1015">Disulfide bond</keyword>
<dbReference type="InterPro" id="IPR038126">
    <property type="entry name" value="RAMP_sf"/>
</dbReference>
<evidence type="ECO:0000313" key="15">
    <source>
        <dbReference type="EMBL" id="KFO32461.1"/>
    </source>
</evidence>
<reference evidence="15 16" key="1">
    <citation type="submission" date="2013-11" db="EMBL/GenBank/DDBJ databases">
        <title>The Damaraland mole rat (Fukomys damarensis) genome and evolution of African mole rats.</title>
        <authorList>
            <person name="Gladyshev V.N."/>
            <person name="Fang X."/>
        </authorList>
    </citation>
    <scope>NUCLEOTIDE SEQUENCE [LARGE SCALE GENOMIC DNA]</scope>
    <source>
        <tissue evidence="15">Liver</tissue>
    </source>
</reference>
<keyword evidence="10 15" id="KW-0675">Receptor</keyword>